<dbReference type="GO" id="GO:1901135">
    <property type="term" value="P:carbohydrate derivative metabolic process"/>
    <property type="evidence" value="ECO:0007669"/>
    <property type="project" value="InterPro"/>
</dbReference>
<feature type="non-terminal residue" evidence="2">
    <location>
        <position position="96"/>
    </location>
</feature>
<evidence type="ECO:0000313" key="2">
    <source>
        <dbReference type="EMBL" id="SVC71114.1"/>
    </source>
</evidence>
<dbReference type="InterPro" id="IPR050099">
    <property type="entry name" value="SIS_GmhA/DiaA_subfam"/>
</dbReference>
<dbReference type="Gene3D" id="3.40.50.10490">
    <property type="entry name" value="Glucose-6-phosphate isomerase like protein, domain 1"/>
    <property type="match status" value="1"/>
</dbReference>
<feature type="domain" description="SIS" evidence="1">
    <location>
        <begin position="36"/>
        <end position="96"/>
    </location>
</feature>
<evidence type="ECO:0000259" key="1">
    <source>
        <dbReference type="PROSITE" id="PS51464"/>
    </source>
</evidence>
<dbReference type="GO" id="GO:0097367">
    <property type="term" value="F:carbohydrate derivative binding"/>
    <property type="evidence" value="ECO:0007669"/>
    <property type="project" value="InterPro"/>
</dbReference>
<dbReference type="Pfam" id="PF13580">
    <property type="entry name" value="SIS_2"/>
    <property type="match status" value="1"/>
</dbReference>
<gene>
    <name evidence="2" type="ORF">METZ01_LOCUS323968</name>
</gene>
<dbReference type="EMBL" id="UINC01106444">
    <property type="protein sequence ID" value="SVC71114.1"/>
    <property type="molecule type" value="Genomic_DNA"/>
</dbReference>
<dbReference type="SUPFAM" id="SSF53697">
    <property type="entry name" value="SIS domain"/>
    <property type="match status" value="1"/>
</dbReference>
<dbReference type="PANTHER" id="PTHR30390:SF6">
    <property type="entry name" value="DNAA INITIATOR-ASSOCIATING PROTEIN DIAA"/>
    <property type="match status" value="1"/>
</dbReference>
<dbReference type="InterPro" id="IPR046348">
    <property type="entry name" value="SIS_dom_sf"/>
</dbReference>
<proteinExistence type="predicted"/>
<protein>
    <recommendedName>
        <fullName evidence="1">SIS domain-containing protein</fullName>
    </recommendedName>
</protein>
<name>A0A382PCI4_9ZZZZ</name>
<accession>A0A382PCI4</accession>
<dbReference type="AlphaFoldDB" id="A0A382PCI4"/>
<dbReference type="InterPro" id="IPR001347">
    <property type="entry name" value="SIS_dom"/>
</dbReference>
<reference evidence="2" key="1">
    <citation type="submission" date="2018-05" db="EMBL/GenBank/DDBJ databases">
        <authorList>
            <person name="Lanie J.A."/>
            <person name="Ng W.-L."/>
            <person name="Kazmierczak K.M."/>
            <person name="Andrzejewski T.M."/>
            <person name="Davidsen T.M."/>
            <person name="Wayne K.J."/>
            <person name="Tettelin H."/>
            <person name="Glass J.I."/>
            <person name="Rusch D."/>
            <person name="Podicherti R."/>
            <person name="Tsui H.-C.T."/>
            <person name="Winkler M.E."/>
        </authorList>
    </citation>
    <scope>NUCLEOTIDE SEQUENCE</scope>
</reference>
<organism evidence="2">
    <name type="scientific">marine metagenome</name>
    <dbReference type="NCBI Taxonomy" id="408172"/>
    <lineage>
        <taxon>unclassified sequences</taxon>
        <taxon>metagenomes</taxon>
        <taxon>ecological metagenomes</taxon>
    </lineage>
</organism>
<sequence length="96" mass="10467">MDHKTEIERQLKQSSSVFLDMVSRCGESMDKAANMMIKAVRNGNKILWCGNGGSAAQAQHLSTELVGGLRDHDRPAIPSISLTTDSSFLTAWSNDT</sequence>
<dbReference type="PANTHER" id="PTHR30390">
    <property type="entry name" value="SEDOHEPTULOSE 7-PHOSPHATE ISOMERASE / DNAA INITIATOR-ASSOCIATING FACTOR FOR REPLICATION INITIATION"/>
    <property type="match status" value="1"/>
</dbReference>
<dbReference type="PROSITE" id="PS51464">
    <property type="entry name" value="SIS"/>
    <property type="match status" value="1"/>
</dbReference>